<evidence type="ECO:0000313" key="1">
    <source>
        <dbReference type="EMBL" id="PTU51800.1"/>
    </source>
</evidence>
<organism evidence="1 2">
    <name type="scientific">Pseudomonas plecoglossicida</name>
    <dbReference type="NCBI Taxonomy" id="70775"/>
    <lineage>
        <taxon>Bacteria</taxon>
        <taxon>Pseudomonadati</taxon>
        <taxon>Pseudomonadota</taxon>
        <taxon>Gammaproteobacteria</taxon>
        <taxon>Pseudomonadales</taxon>
        <taxon>Pseudomonadaceae</taxon>
        <taxon>Pseudomonas</taxon>
    </lineage>
</organism>
<dbReference type="EMBL" id="QANO01000111">
    <property type="protein sequence ID" value="PTU51800.1"/>
    <property type="molecule type" value="Genomic_DNA"/>
</dbReference>
<reference evidence="1 2" key="1">
    <citation type="submission" date="2018-04" db="EMBL/GenBank/DDBJ databases">
        <authorList>
            <person name="Go L.Y."/>
            <person name="Mitchell J.A."/>
        </authorList>
    </citation>
    <scope>NUCLEOTIDE SEQUENCE [LARGE SCALE GENOMIC DNA]</scope>
    <source>
        <strain evidence="1 2">KCJK7865</strain>
    </source>
</reference>
<proteinExistence type="predicted"/>
<evidence type="ECO:0000313" key="2">
    <source>
        <dbReference type="Proteomes" id="UP000244874"/>
    </source>
</evidence>
<name>A0A2R7UJ88_PSEDL</name>
<protein>
    <submittedName>
        <fullName evidence="1">Diguanylate cyclase</fullName>
    </submittedName>
</protein>
<gene>
    <name evidence="1" type="ORF">DBB42_12735</name>
</gene>
<dbReference type="Proteomes" id="UP000244874">
    <property type="component" value="Unassembled WGS sequence"/>
</dbReference>
<dbReference type="AlphaFoldDB" id="A0A2R7UJ88"/>
<comment type="caution">
    <text evidence="1">The sequence shown here is derived from an EMBL/GenBank/DDBJ whole genome shotgun (WGS) entry which is preliminary data.</text>
</comment>
<sequence length="38" mass="3937">MGAGLPAITGEADARHRVACIAGKPGSRNECSAFMYAR</sequence>
<accession>A0A2R7UJ88</accession>